<feature type="transmembrane region" description="Helical" evidence="1">
    <location>
        <begin position="97"/>
        <end position="121"/>
    </location>
</feature>
<name>A0ABU3E1I2_9FLAO</name>
<sequence length="407" mass="47772">MVGAIFLILFLYLVNQGIFRFFKNRHKFFSVSLMNRLYFYHFIFWLTYYIYALNNPSDSKNYYYNTRRYTGEWLDLYGTSTTFLEFIAYPFTVSLDLPYVVVMVIFAWIGYLGFIFTYLFFRENIPVKIKLFKRWDFLFILMFLPNMHFWTSSLGKGSVIFLGIMMFVYALKVWKKRWFFLILGALIIYHVRPHVFMFMVVGTGLGFMSGNKRISMGQKAGAFLAMIVLLVLIQDKVLAVVNLGGSENVVSDFQDFTSTRAQGLSEDAGSGVDMASYPLPVKLFTFWFRPLFIDAPGVLGLIVSAENLLYLLITFQILKKDFISFIRKSPPLVKTSFVVFFMTSLAMTFVMSNLGIIMRQKSMVMYFLFFVIYYYMAEKKYKKIVKLRKLRLRKEQVAELNKVQVQQ</sequence>
<feature type="transmembrane region" description="Helical" evidence="1">
    <location>
        <begin position="338"/>
        <end position="357"/>
    </location>
</feature>
<feature type="transmembrane region" description="Helical" evidence="1">
    <location>
        <begin position="297"/>
        <end position="318"/>
    </location>
</feature>
<evidence type="ECO:0000313" key="3">
    <source>
        <dbReference type="Proteomes" id="UP001261624"/>
    </source>
</evidence>
<keyword evidence="1" id="KW-0812">Transmembrane</keyword>
<comment type="caution">
    <text evidence="2">The sequence shown here is derived from an EMBL/GenBank/DDBJ whole genome shotgun (WGS) entry which is preliminary data.</text>
</comment>
<dbReference type="Proteomes" id="UP001261624">
    <property type="component" value="Unassembled WGS sequence"/>
</dbReference>
<feature type="transmembrane region" description="Helical" evidence="1">
    <location>
        <begin position="177"/>
        <end position="208"/>
    </location>
</feature>
<dbReference type="RefSeq" id="WP_311683747.1">
    <property type="nucleotide sequence ID" value="NZ_JAVRHM010000008.1"/>
</dbReference>
<keyword evidence="1" id="KW-1133">Transmembrane helix</keyword>
<evidence type="ECO:0000313" key="2">
    <source>
        <dbReference type="EMBL" id="MDT0689827.1"/>
    </source>
</evidence>
<proteinExistence type="predicted"/>
<feature type="transmembrane region" description="Helical" evidence="1">
    <location>
        <begin position="363"/>
        <end position="381"/>
    </location>
</feature>
<evidence type="ECO:0000256" key="1">
    <source>
        <dbReference type="SAM" id="Phobius"/>
    </source>
</evidence>
<dbReference type="EMBL" id="JAVRHM010000008">
    <property type="protein sequence ID" value="MDT0689827.1"/>
    <property type="molecule type" value="Genomic_DNA"/>
</dbReference>
<organism evidence="2 3">
    <name type="scientific">Autumnicola patrickiae</name>
    <dbReference type="NCBI Taxonomy" id="3075591"/>
    <lineage>
        <taxon>Bacteria</taxon>
        <taxon>Pseudomonadati</taxon>
        <taxon>Bacteroidota</taxon>
        <taxon>Flavobacteriia</taxon>
        <taxon>Flavobacteriales</taxon>
        <taxon>Flavobacteriaceae</taxon>
        <taxon>Autumnicola</taxon>
    </lineage>
</organism>
<accession>A0ABU3E1I2</accession>
<feature type="transmembrane region" description="Helical" evidence="1">
    <location>
        <begin position="74"/>
        <end position="91"/>
    </location>
</feature>
<evidence type="ECO:0008006" key="4">
    <source>
        <dbReference type="Google" id="ProtNLM"/>
    </source>
</evidence>
<feature type="transmembrane region" description="Helical" evidence="1">
    <location>
        <begin position="37"/>
        <end position="53"/>
    </location>
</feature>
<gene>
    <name evidence="2" type="ORF">RM549_08525</name>
</gene>
<keyword evidence="3" id="KW-1185">Reference proteome</keyword>
<keyword evidence="1" id="KW-0472">Membrane</keyword>
<feature type="transmembrane region" description="Helical" evidence="1">
    <location>
        <begin position="220"/>
        <end position="241"/>
    </location>
</feature>
<feature type="transmembrane region" description="Helical" evidence="1">
    <location>
        <begin position="142"/>
        <end position="171"/>
    </location>
</feature>
<protein>
    <recommendedName>
        <fullName evidence="4">Oligosaccharide repeat unit polymerase</fullName>
    </recommendedName>
</protein>
<reference evidence="2 3" key="1">
    <citation type="submission" date="2023-09" db="EMBL/GenBank/DDBJ databases">
        <authorList>
            <person name="Rey-Velasco X."/>
        </authorList>
    </citation>
    <scope>NUCLEOTIDE SEQUENCE [LARGE SCALE GENOMIC DNA]</scope>
    <source>
        <strain evidence="2 3">F188</strain>
    </source>
</reference>